<keyword evidence="6 8" id="KW-0238">DNA-binding</keyword>
<keyword evidence="5 8" id="KW-0805">Transcription regulation</keyword>
<evidence type="ECO:0000256" key="1">
    <source>
        <dbReference type="ARBA" id="ARBA00004496"/>
    </source>
</evidence>
<accession>A0A7Z7QMW8</accession>
<dbReference type="Gene3D" id="1.10.10.10">
    <property type="entry name" value="Winged helix-like DNA-binding domain superfamily/Winged helix DNA-binding domain"/>
    <property type="match status" value="1"/>
</dbReference>
<reference evidence="11 14" key="3">
    <citation type="submission" date="2020-11" db="EMBL/GenBank/DDBJ databases">
        <authorList>
            <consortium name="Pathogen Informatics"/>
        </authorList>
    </citation>
    <scope>NUCLEOTIDE SEQUENCE [LARGE SCALE GENOMIC DNA]</scope>
    <source>
        <strain evidence="11 14">NCTC12218</strain>
    </source>
</reference>
<dbReference type="GO" id="GO:0006526">
    <property type="term" value="P:L-arginine biosynthetic process"/>
    <property type="evidence" value="ECO:0007669"/>
    <property type="project" value="UniProtKB-UniPathway"/>
</dbReference>
<dbReference type="Gene3D" id="3.30.1360.40">
    <property type="match status" value="1"/>
</dbReference>
<evidence type="ECO:0000256" key="4">
    <source>
        <dbReference type="ARBA" id="ARBA00022491"/>
    </source>
</evidence>
<dbReference type="InterPro" id="IPR001669">
    <property type="entry name" value="Arg_repress"/>
</dbReference>
<evidence type="ECO:0000256" key="8">
    <source>
        <dbReference type="HAMAP-Rule" id="MF_00173"/>
    </source>
</evidence>
<dbReference type="HAMAP" id="MF_00173">
    <property type="entry name" value="Arg_repressor"/>
    <property type="match status" value="1"/>
</dbReference>
<dbReference type="PANTHER" id="PTHR34471">
    <property type="entry name" value="ARGININE REPRESSOR"/>
    <property type="match status" value="1"/>
</dbReference>
<evidence type="ECO:0000256" key="7">
    <source>
        <dbReference type="ARBA" id="ARBA00023163"/>
    </source>
</evidence>
<sequence length="159" mass="18369">MKKRKRLDLVSMIVKEHNIHSKAEIVDYIEQHFGIRYSVATISRDLNELKIYKMPSAHQERCYQKYNENAQKDAKAKLINFYKDEIASVVIKDTYLIIKTAPGFAQSINYYIDQMELNEVLGTVGGNDTILVLTASAELSKFVHYKLFNQTYQDANLTP</sequence>
<comment type="pathway">
    <text evidence="8">Amino-acid biosynthesis; L-arginine biosynthesis [regulation].</text>
</comment>
<dbReference type="Proteomes" id="UP000572988">
    <property type="component" value="Unassembled WGS sequence"/>
</dbReference>
<dbReference type="RefSeq" id="WP_016425865.1">
    <property type="nucleotide sequence ID" value="NZ_CABKRV010000002.1"/>
</dbReference>
<feature type="domain" description="Arginine repressor C-terminal" evidence="10">
    <location>
        <begin position="83"/>
        <end position="140"/>
    </location>
</feature>
<dbReference type="GO" id="GO:1900079">
    <property type="term" value="P:regulation of arginine biosynthetic process"/>
    <property type="evidence" value="ECO:0007669"/>
    <property type="project" value="UniProtKB-UniRule"/>
</dbReference>
<dbReference type="EMBL" id="POVK01000002">
    <property type="protein sequence ID" value="NHA33150.1"/>
    <property type="molecule type" value="Genomic_DNA"/>
</dbReference>
<dbReference type="GO" id="GO:0005737">
    <property type="term" value="C:cytoplasm"/>
    <property type="evidence" value="ECO:0007669"/>
    <property type="project" value="UniProtKB-SubCell"/>
</dbReference>
<dbReference type="InterPro" id="IPR020899">
    <property type="entry name" value="Arg_repress_C"/>
</dbReference>
<dbReference type="EMBL" id="UHEF01000001">
    <property type="protein sequence ID" value="SUM86083.1"/>
    <property type="molecule type" value="Genomic_DNA"/>
</dbReference>
<dbReference type="EMBL" id="LR962863">
    <property type="protein sequence ID" value="CAD7358568.1"/>
    <property type="molecule type" value="Genomic_DNA"/>
</dbReference>
<dbReference type="Pfam" id="PF01316">
    <property type="entry name" value="Arg_repressor"/>
    <property type="match status" value="1"/>
</dbReference>
<evidence type="ECO:0000313" key="15">
    <source>
        <dbReference type="Proteomes" id="UP000572988"/>
    </source>
</evidence>
<dbReference type="InterPro" id="IPR020900">
    <property type="entry name" value="Arg_repress_DNA-bd"/>
</dbReference>
<evidence type="ECO:0000256" key="5">
    <source>
        <dbReference type="ARBA" id="ARBA00023015"/>
    </source>
</evidence>
<dbReference type="GO" id="GO:0003677">
    <property type="term" value="F:DNA binding"/>
    <property type="evidence" value="ECO:0007669"/>
    <property type="project" value="UniProtKB-KW"/>
</dbReference>
<keyword evidence="3 8" id="KW-0963">Cytoplasm</keyword>
<proteinExistence type="inferred from homology"/>
<dbReference type="Pfam" id="PF02863">
    <property type="entry name" value="Arg_repressor_C"/>
    <property type="match status" value="1"/>
</dbReference>
<evidence type="ECO:0000313" key="14">
    <source>
        <dbReference type="Proteomes" id="UP000264146"/>
    </source>
</evidence>
<dbReference type="InterPro" id="IPR036251">
    <property type="entry name" value="Arg_repress_C_sf"/>
</dbReference>
<dbReference type="GO" id="GO:0034618">
    <property type="term" value="F:arginine binding"/>
    <property type="evidence" value="ECO:0007669"/>
    <property type="project" value="InterPro"/>
</dbReference>
<gene>
    <name evidence="13" type="primary">argR_1</name>
    <name evidence="8" type="synonym">argR</name>
    <name evidence="12" type="ORF">C1O36_01170</name>
    <name evidence="13" type="ORF">NCTC12218_00149</name>
</gene>
<evidence type="ECO:0000259" key="9">
    <source>
        <dbReference type="Pfam" id="PF01316"/>
    </source>
</evidence>
<reference evidence="12 15" key="1">
    <citation type="submission" date="2018-01" db="EMBL/GenBank/DDBJ databases">
        <title>Complete genome sequence of Staphylococcus Scheliferi isolated from human.</title>
        <authorList>
            <person name="Abouelkhair M.A."/>
            <person name="Bemis D.A."/>
            <person name="Kania S.A."/>
        </authorList>
    </citation>
    <scope>NUCLEOTIDE SEQUENCE [LARGE SCALE GENOMIC DNA]</scope>
    <source>
        <strain evidence="12 15">ATCC 43808</strain>
    </source>
</reference>
<evidence type="ECO:0000256" key="3">
    <source>
        <dbReference type="ARBA" id="ARBA00022490"/>
    </source>
</evidence>
<dbReference type="SUPFAM" id="SSF46785">
    <property type="entry name" value="Winged helix' DNA-binding domain"/>
    <property type="match status" value="1"/>
</dbReference>
<dbReference type="UniPathway" id="UPA00068"/>
<feature type="domain" description="Arginine repressor DNA-binding" evidence="9">
    <location>
        <begin position="1"/>
        <end position="64"/>
    </location>
</feature>
<keyword evidence="7 8" id="KW-0804">Transcription</keyword>
<evidence type="ECO:0000313" key="13">
    <source>
        <dbReference type="EMBL" id="SUM86083.1"/>
    </source>
</evidence>
<protein>
    <recommendedName>
        <fullName evidence="8">Arginine repressor</fullName>
    </recommendedName>
</protein>
<dbReference type="InterPro" id="IPR036388">
    <property type="entry name" value="WH-like_DNA-bd_sf"/>
</dbReference>
<evidence type="ECO:0000259" key="10">
    <source>
        <dbReference type="Pfam" id="PF02863"/>
    </source>
</evidence>
<evidence type="ECO:0000313" key="11">
    <source>
        <dbReference type="EMBL" id="CAD7358568.1"/>
    </source>
</evidence>
<keyword evidence="8" id="KW-0028">Amino-acid biosynthesis</keyword>
<dbReference type="AlphaFoldDB" id="A0A7Z7QMW8"/>
<organism evidence="13">
    <name type="scientific">Staphylococcus schleiferi</name>
    <dbReference type="NCBI Taxonomy" id="1295"/>
    <lineage>
        <taxon>Bacteria</taxon>
        <taxon>Bacillati</taxon>
        <taxon>Bacillota</taxon>
        <taxon>Bacilli</taxon>
        <taxon>Bacillales</taxon>
        <taxon>Staphylococcaceae</taxon>
        <taxon>Staphylococcus</taxon>
    </lineage>
</organism>
<keyword evidence="15" id="KW-1185">Reference proteome</keyword>
<dbReference type="PANTHER" id="PTHR34471:SF1">
    <property type="entry name" value="ARGININE REPRESSOR"/>
    <property type="match status" value="1"/>
</dbReference>
<dbReference type="SUPFAM" id="SSF55252">
    <property type="entry name" value="C-terminal domain of arginine repressor"/>
    <property type="match status" value="1"/>
</dbReference>
<evidence type="ECO:0000256" key="2">
    <source>
        <dbReference type="ARBA" id="ARBA00008316"/>
    </source>
</evidence>
<dbReference type="Proteomes" id="UP000264146">
    <property type="component" value="Chromosome"/>
</dbReference>
<reference evidence="13" key="2">
    <citation type="submission" date="2018-06" db="EMBL/GenBank/DDBJ databases">
        <authorList>
            <consortium name="Pathogen Informatics"/>
            <person name="Doyle S."/>
        </authorList>
    </citation>
    <scope>NUCLEOTIDE SEQUENCE [LARGE SCALE GENOMIC DNA]</scope>
    <source>
        <strain evidence="13">NCTC12218</strain>
    </source>
</reference>
<dbReference type="GO" id="GO:0003700">
    <property type="term" value="F:DNA-binding transcription factor activity"/>
    <property type="evidence" value="ECO:0007669"/>
    <property type="project" value="UniProtKB-UniRule"/>
</dbReference>
<comment type="function">
    <text evidence="8">Regulates arginine biosynthesis genes.</text>
</comment>
<comment type="subcellular location">
    <subcellularLocation>
        <location evidence="1 8">Cytoplasm</location>
    </subcellularLocation>
</comment>
<evidence type="ECO:0000313" key="12">
    <source>
        <dbReference type="EMBL" id="NHA33150.1"/>
    </source>
</evidence>
<keyword evidence="8" id="KW-0055">Arginine biosynthesis</keyword>
<name>A0A7Z7QMW8_STASC</name>
<dbReference type="InterPro" id="IPR036390">
    <property type="entry name" value="WH_DNA-bd_sf"/>
</dbReference>
<evidence type="ECO:0000256" key="6">
    <source>
        <dbReference type="ARBA" id="ARBA00023125"/>
    </source>
</evidence>
<dbReference type="GO" id="GO:0051259">
    <property type="term" value="P:protein complex oligomerization"/>
    <property type="evidence" value="ECO:0007669"/>
    <property type="project" value="InterPro"/>
</dbReference>
<dbReference type="PRINTS" id="PR01467">
    <property type="entry name" value="ARGREPRESSOR"/>
</dbReference>
<keyword evidence="4 8" id="KW-0678">Repressor</keyword>
<comment type="similarity">
    <text evidence="2 8">Belongs to the ArgR family.</text>
</comment>